<keyword evidence="2" id="KW-0812">Transmembrane</keyword>
<evidence type="ECO:0000313" key="6">
    <source>
        <dbReference type="Proteomes" id="UP000025238"/>
    </source>
</evidence>
<dbReference type="Pfam" id="PF04191">
    <property type="entry name" value="PEMT"/>
    <property type="match status" value="1"/>
</dbReference>
<dbReference type="KEGG" id="pstu:UIB01_17320"/>
<proteinExistence type="predicted"/>
<protein>
    <submittedName>
        <fullName evidence="5">Protein-S-isoprenylcysteine methyltransferase</fullName>
    </submittedName>
</protein>
<dbReference type="EMBL" id="CP007509">
    <property type="protein sequence ID" value="AHY44139.1"/>
    <property type="molecule type" value="Genomic_DNA"/>
</dbReference>
<keyword evidence="4" id="KW-0472">Membrane</keyword>
<evidence type="ECO:0000256" key="1">
    <source>
        <dbReference type="ARBA" id="ARBA00004127"/>
    </source>
</evidence>
<dbReference type="PANTHER" id="PTHR12714:SF24">
    <property type="entry name" value="SLR1182 PROTEIN"/>
    <property type="match status" value="1"/>
</dbReference>
<evidence type="ECO:0000256" key="3">
    <source>
        <dbReference type="ARBA" id="ARBA00022989"/>
    </source>
</evidence>
<keyword evidence="3" id="KW-1133">Transmembrane helix</keyword>
<name>A0A023WWG0_STUST</name>
<evidence type="ECO:0000313" key="5">
    <source>
        <dbReference type="EMBL" id="AHY44139.1"/>
    </source>
</evidence>
<dbReference type="PANTHER" id="PTHR12714">
    <property type="entry name" value="PROTEIN-S ISOPRENYLCYSTEINE O-METHYLTRANSFERASE"/>
    <property type="match status" value="1"/>
</dbReference>
<accession>A0A023WWG0</accession>
<evidence type="ECO:0000256" key="2">
    <source>
        <dbReference type="ARBA" id="ARBA00022692"/>
    </source>
</evidence>
<dbReference type="GO" id="GO:0032259">
    <property type="term" value="P:methylation"/>
    <property type="evidence" value="ECO:0007669"/>
    <property type="project" value="UniProtKB-KW"/>
</dbReference>
<dbReference type="RefSeq" id="WP_017246261.1">
    <property type="nucleotide sequence ID" value="NZ_CAJFAG010000001.1"/>
</dbReference>
<organism evidence="5 6">
    <name type="scientific">Stutzerimonas stutzeri</name>
    <name type="common">Pseudomonas stutzeri</name>
    <dbReference type="NCBI Taxonomy" id="316"/>
    <lineage>
        <taxon>Bacteria</taxon>
        <taxon>Pseudomonadati</taxon>
        <taxon>Pseudomonadota</taxon>
        <taxon>Gammaproteobacteria</taxon>
        <taxon>Pseudomonadales</taxon>
        <taxon>Pseudomonadaceae</taxon>
        <taxon>Stutzerimonas</taxon>
    </lineage>
</organism>
<keyword evidence="5" id="KW-0808">Transferase</keyword>
<dbReference type="PATRIC" id="fig|316.97.peg.3460"/>
<keyword evidence="5" id="KW-0489">Methyltransferase</keyword>
<dbReference type="Gene3D" id="1.20.120.1630">
    <property type="match status" value="1"/>
</dbReference>
<reference evidence="5 6" key="1">
    <citation type="submission" date="2014-03" db="EMBL/GenBank/DDBJ databases">
        <title>Complete genome sequence of Pseudomonas stutzeri 19SMN4.</title>
        <authorList>
            <person name="Brunet-Galmes I."/>
            <person name="Nogales B."/>
            <person name="Busquets A."/>
            <person name="Pena A."/>
            <person name="Gomila M."/>
            <person name="Garcia-Valdes E."/>
            <person name="Lalucat J."/>
            <person name="Bennasar A."/>
            <person name="Bosch R."/>
        </authorList>
    </citation>
    <scope>NUCLEOTIDE SEQUENCE [LARGE SCALE GENOMIC DNA]</scope>
    <source>
        <strain evidence="5 6">19SMN4</strain>
    </source>
</reference>
<dbReference type="Proteomes" id="UP000025238">
    <property type="component" value="Chromosome"/>
</dbReference>
<sequence length="153" mass="17011">MRALENKIPPPVVTALFGLLMWLAARYVPGLDLAHSVRVLVALLVVAVGVCFSVAGVLSFRQAQTTVNPLKPETASALVRSGIYQYSRNPMYVGFALLLLAWACYLASPIALFGVLGFVLYMNRFQIRPEERALITLFGSEYSAYQTQVRRWL</sequence>
<comment type="subcellular location">
    <subcellularLocation>
        <location evidence="1">Endomembrane system</location>
        <topology evidence="1">Multi-pass membrane protein</topology>
    </subcellularLocation>
</comment>
<dbReference type="AlphaFoldDB" id="A0A023WWG0"/>
<evidence type="ECO:0000256" key="4">
    <source>
        <dbReference type="ARBA" id="ARBA00023136"/>
    </source>
</evidence>
<dbReference type="InterPro" id="IPR007318">
    <property type="entry name" value="Phopholipid_MeTrfase"/>
</dbReference>
<dbReference type="GO" id="GO:0012505">
    <property type="term" value="C:endomembrane system"/>
    <property type="evidence" value="ECO:0007669"/>
    <property type="project" value="UniProtKB-SubCell"/>
</dbReference>
<dbReference type="GO" id="GO:0008168">
    <property type="term" value="F:methyltransferase activity"/>
    <property type="evidence" value="ECO:0007669"/>
    <property type="project" value="UniProtKB-KW"/>
</dbReference>
<gene>
    <name evidence="5" type="ORF">UIB01_17320</name>
</gene>